<keyword evidence="3" id="KW-0813">Transport</keyword>
<feature type="region of interest" description="Disordered" evidence="4">
    <location>
        <begin position="65"/>
        <end position="137"/>
    </location>
</feature>
<evidence type="ECO:0000256" key="2">
    <source>
        <dbReference type="ARBA" id="ARBA00023242"/>
    </source>
</evidence>
<dbReference type="GO" id="GO:0005737">
    <property type="term" value="C:cytoplasm"/>
    <property type="evidence" value="ECO:0007669"/>
    <property type="project" value="UniProtKB-SubCell"/>
</dbReference>
<accession>W4KNL3</accession>
<evidence type="ECO:0000256" key="1">
    <source>
        <dbReference type="ARBA" id="ARBA00006199"/>
    </source>
</evidence>
<dbReference type="GO" id="GO:0070628">
    <property type="term" value="F:proteasome binding"/>
    <property type="evidence" value="ECO:0007669"/>
    <property type="project" value="TreeGrafter"/>
</dbReference>
<dbReference type="GO" id="GO:0015031">
    <property type="term" value="P:protein transport"/>
    <property type="evidence" value="ECO:0007669"/>
    <property type="project" value="UniProtKB-UniRule"/>
</dbReference>
<reference evidence="5 6" key="1">
    <citation type="journal article" date="2012" name="New Phytol.">
        <title>Insight into trade-off between wood decay and parasitism from the genome of a fungal forest pathogen.</title>
        <authorList>
            <person name="Olson A."/>
            <person name="Aerts A."/>
            <person name="Asiegbu F."/>
            <person name="Belbahri L."/>
            <person name="Bouzid O."/>
            <person name="Broberg A."/>
            <person name="Canback B."/>
            <person name="Coutinho P.M."/>
            <person name="Cullen D."/>
            <person name="Dalman K."/>
            <person name="Deflorio G."/>
            <person name="van Diepen L.T."/>
            <person name="Dunand C."/>
            <person name="Duplessis S."/>
            <person name="Durling M."/>
            <person name="Gonthier P."/>
            <person name="Grimwood J."/>
            <person name="Fossdal C.G."/>
            <person name="Hansson D."/>
            <person name="Henrissat B."/>
            <person name="Hietala A."/>
            <person name="Himmelstrand K."/>
            <person name="Hoffmeister D."/>
            <person name="Hogberg N."/>
            <person name="James T.Y."/>
            <person name="Karlsson M."/>
            <person name="Kohler A."/>
            <person name="Kues U."/>
            <person name="Lee Y.H."/>
            <person name="Lin Y.C."/>
            <person name="Lind M."/>
            <person name="Lindquist E."/>
            <person name="Lombard V."/>
            <person name="Lucas S."/>
            <person name="Lunden K."/>
            <person name="Morin E."/>
            <person name="Murat C."/>
            <person name="Park J."/>
            <person name="Raffaello T."/>
            <person name="Rouze P."/>
            <person name="Salamov A."/>
            <person name="Schmutz J."/>
            <person name="Solheim H."/>
            <person name="Stahlberg J."/>
            <person name="Velez H."/>
            <person name="de Vries R.P."/>
            <person name="Wiebenga A."/>
            <person name="Woodward S."/>
            <person name="Yakovlev I."/>
            <person name="Garbelotto M."/>
            <person name="Martin F."/>
            <person name="Grigoriev I.V."/>
            <person name="Stenlid J."/>
        </authorList>
    </citation>
    <scope>NUCLEOTIDE SEQUENCE [LARGE SCALE GENOMIC DNA]</scope>
    <source>
        <strain evidence="5 6">TC 32-1</strain>
    </source>
</reference>
<feature type="compositionally biased region" description="Polar residues" evidence="4">
    <location>
        <begin position="244"/>
        <end position="256"/>
    </location>
</feature>
<dbReference type="EMBL" id="KI925454">
    <property type="protein sequence ID" value="ETW87402.1"/>
    <property type="molecule type" value="Genomic_DNA"/>
</dbReference>
<dbReference type="OrthoDB" id="10061064at2759"/>
<comment type="subcellular location">
    <subcellularLocation>
        <location evidence="3">Cytoplasm</location>
    </subcellularLocation>
    <subcellularLocation>
        <location evidence="3">Nucleus</location>
    </subcellularLocation>
</comment>
<dbReference type="InterPro" id="IPR013868">
    <property type="entry name" value="Cut8/Sts1_fam"/>
</dbReference>
<feature type="compositionally biased region" description="Basic and acidic residues" evidence="4">
    <location>
        <begin position="73"/>
        <end position="82"/>
    </location>
</feature>
<dbReference type="Pfam" id="PF08559">
    <property type="entry name" value="Cut8"/>
    <property type="match status" value="1"/>
</dbReference>
<dbReference type="KEGG" id="hir:HETIRDRAFT_306187"/>
<feature type="region of interest" description="Disordered" evidence="4">
    <location>
        <begin position="228"/>
        <end position="259"/>
    </location>
</feature>
<comment type="similarity">
    <text evidence="1 3">Belongs to the cut8/STS1 family.</text>
</comment>
<name>W4KNL3_HETIT</name>
<dbReference type="STRING" id="747525.W4KNL3"/>
<gene>
    <name evidence="5" type="ORF">HETIRDRAFT_306187</name>
</gene>
<evidence type="ECO:0000256" key="3">
    <source>
        <dbReference type="RuleBase" id="RU368013"/>
    </source>
</evidence>
<proteinExistence type="inferred from homology"/>
<keyword evidence="3" id="KW-0653">Protein transport</keyword>
<dbReference type="AlphaFoldDB" id="W4KNL3"/>
<dbReference type="GO" id="GO:0031144">
    <property type="term" value="P:proteasome localization"/>
    <property type="evidence" value="ECO:0007669"/>
    <property type="project" value="UniProtKB-UniRule"/>
</dbReference>
<dbReference type="eggNOG" id="ENOG502S6VH">
    <property type="taxonomic scope" value="Eukaryota"/>
</dbReference>
<dbReference type="PANTHER" id="PTHR28032">
    <property type="entry name" value="FI02826P"/>
    <property type="match status" value="1"/>
</dbReference>
<dbReference type="GO" id="GO:0031965">
    <property type="term" value="C:nuclear membrane"/>
    <property type="evidence" value="ECO:0007669"/>
    <property type="project" value="TreeGrafter"/>
</dbReference>
<dbReference type="Gene3D" id="1.20.58.1590">
    <property type="entry name" value="Tethering factor for nuclear proteasome Cut8/Sts1"/>
    <property type="match status" value="1"/>
</dbReference>
<dbReference type="PANTHER" id="PTHR28032:SF1">
    <property type="entry name" value="FI02826P"/>
    <property type="match status" value="1"/>
</dbReference>
<feature type="compositionally biased region" description="Basic and acidic residues" evidence="4">
    <location>
        <begin position="93"/>
        <end position="105"/>
    </location>
</feature>
<evidence type="ECO:0000313" key="5">
    <source>
        <dbReference type="EMBL" id="ETW87402.1"/>
    </source>
</evidence>
<dbReference type="InterPro" id="IPR038422">
    <property type="entry name" value="Cut8/Sts1_sf"/>
</dbReference>
<keyword evidence="6" id="KW-1185">Reference proteome</keyword>
<organism evidence="5 6">
    <name type="scientific">Heterobasidion irregulare (strain TC 32-1)</name>
    <dbReference type="NCBI Taxonomy" id="747525"/>
    <lineage>
        <taxon>Eukaryota</taxon>
        <taxon>Fungi</taxon>
        <taxon>Dikarya</taxon>
        <taxon>Basidiomycota</taxon>
        <taxon>Agaricomycotina</taxon>
        <taxon>Agaricomycetes</taxon>
        <taxon>Russulales</taxon>
        <taxon>Bondarzewiaceae</taxon>
        <taxon>Heterobasidion</taxon>
        <taxon>Heterobasidion annosum species complex</taxon>
    </lineage>
</organism>
<evidence type="ECO:0000313" key="6">
    <source>
        <dbReference type="Proteomes" id="UP000030671"/>
    </source>
</evidence>
<dbReference type="GO" id="GO:0071630">
    <property type="term" value="P:nuclear protein quality control by the ubiquitin-proteasome system"/>
    <property type="evidence" value="ECO:0007669"/>
    <property type="project" value="UniProtKB-UniRule"/>
</dbReference>
<dbReference type="RefSeq" id="XP_009541308.1">
    <property type="nucleotide sequence ID" value="XM_009543013.1"/>
</dbReference>
<dbReference type="InParanoid" id="W4KNL3"/>
<comment type="subunit">
    <text evidence="3">Binds the proteasome.</text>
</comment>
<sequence length="424" mass="45960">MANVIHPHPQIDLYPGPVNLTSSPCGFGFGLSSSSLMNWPTPGTHGAFTHSATIQPLASTLAQPARTLKRRHEHDDEHEGGSTRHHSPGAKDVAMDRSPTPERPKRAVPKRARTTLAASGSKDNQNSKENKASGSEDNDVDVGVLLASLPPQSLLPLLNALVSHQPSLKPLVLSLIPRPSLETAIQALAQCAKKLRDAYPYSNSTHNALPTSLGFGFGSSFNSRQSSLGSSPIGFGRPSPTPQPSGFSTPSGSDSNGGMREEYIVSRLRPHINEFVSACLAYLPYFSYLPAPTSHPISLSQPATPNASLPQPKERPHPTETFQFLSTLTTHVLQQPPLAQASLAPALLPRLLAEWRAWIDRVDEIVNKEGGMFGGETVRAWERDLDTFAEAKGHGLEAFKEIRDRWVGKVGWLVGRMLQPMMEV</sequence>
<keyword evidence="2 3" id="KW-0539">Nucleus</keyword>
<protein>
    <recommendedName>
        <fullName evidence="3">Tethering factor for nuclear proteasome STS1</fullName>
    </recommendedName>
</protein>
<dbReference type="Proteomes" id="UP000030671">
    <property type="component" value="Unassembled WGS sequence"/>
</dbReference>
<comment type="function">
    <text evidence="3">Involved in ubiquitin-mediated protein degradation. Regulatory factor in the ubiquitin/proteasome pathway that controls the turnover of proteasome substrates. Targets proteasomes to the nucleus and facilitates the degradation of nuclear proteins.</text>
</comment>
<keyword evidence="3" id="KW-0963">Cytoplasm</keyword>
<dbReference type="GeneID" id="20669387"/>
<dbReference type="HOGENOM" id="CLU_056224_0_0_1"/>
<evidence type="ECO:0000256" key="4">
    <source>
        <dbReference type="SAM" id="MobiDB-lite"/>
    </source>
</evidence>